<dbReference type="InterPro" id="IPR008928">
    <property type="entry name" value="6-hairpin_glycosidase_sf"/>
</dbReference>
<evidence type="ECO:0000313" key="6">
    <source>
        <dbReference type="Proteomes" id="UP000003571"/>
    </source>
</evidence>
<dbReference type="RefSeq" id="WP_002702278.1">
    <property type="nucleotide sequence ID" value="NZ_AGRW01000030.1"/>
</dbReference>
<accession>H7EHR6</accession>
<dbReference type="InterPro" id="IPR012341">
    <property type="entry name" value="6hp_glycosidase-like_sf"/>
</dbReference>
<sequence>MNKNEMMMLAVLGGECRAELAGHILPFWKQMRDEERGGFFGFLGYDLKLDKDAVKGCILNSRILWFFSNAYKTLGDKDIVPYARHAYDFLKNHCLDKENGGVFWSLNADGTVCDSTKHTYNQAFAIYALSSYYEISHDREALEIAFGLFDLIEGKCTDDVGYLEAFTRDFRPESNEKLSENGVMAEKTMNTLLHVLEAYTDLFRVSGDNRVKERLHFILNQFAAKIWNPERKRQEVFFDRNLNPLIDLYSYGHDIETSWLLDKCLAVLGEEEFNRLCSPITETIAAQIHKIAYKKHSLLNECERGTDNTKRIWWVQAESVVGFLNAFEKSEDEKYLAAAADIWEFIKEHMVDKREGSEWFWCTDEDGNAMDEPIVEPWKCPYHNGRMCFEVIGRTKKMMSGIC</sequence>
<organism evidence="5 6">
    <name type="scientific">Treponema saccharophilum DSM 2985</name>
    <dbReference type="NCBI Taxonomy" id="907348"/>
    <lineage>
        <taxon>Bacteria</taxon>
        <taxon>Pseudomonadati</taxon>
        <taxon>Spirochaetota</taxon>
        <taxon>Spirochaetia</taxon>
        <taxon>Spirochaetales</taxon>
        <taxon>Treponemataceae</taxon>
        <taxon>Treponema</taxon>
    </lineage>
</organism>
<proteinExistence type="inferred from homology"/>
<evidence type="ECO:0000256" key="3">
    <source>
        <dbReference type="ARBA" id="ARBA00023235"/>
    </source>
</evidence>
<dbReference type="Proteomes" id="UP000003571">
    <property type="component" value="Unassembled WGS sequence"/>
</dbReference>
<dbReference type="eggNOG" id="COG2942">
    <property type="taxonomic scope" value="Bacteria"/>
</dbReference>
<name>H7EHR6_9SPIR</name>
<gene>
    <name evidence="5" type="ORF">TresaDRAFT_2282</name>
</gene>
<dbReference type="InterPro" id="IPR028584">
    <property type="entry name" value="Cellobiose_2_epim"/>
</dbReference>
<dbReference type="SUPFAM" id="SSF48208">
    <property type="entry name" value="Six-hairpin glycosidases"/>
    <property type="match status" value="1"/>
</dbReference>
<dbReference type="HAMAP" id="MF_00929">
    <property type="entry name" value="Cellobiose_2_epim"/>
    <property type="match status" value="1"/>
</dbReference>
<dbReference type="GO" id="GO:0005975">
    <property type="term" value="P:carbohydrate metabolic process"/>
    <property type="evidence" value="ECO:0007669"/>
    <property type="project" value="InterPro"/>
</dbReference>
<dbReference type="AlphaFoldDB" id="H7EHR6"/>
<keyword evidence="6" id="KW-1185">Reference proteome</keyword>
<evidence type="ECO:0000256" key="4">
    <source>
        <dbReference type="HAMAP-Rule" id="MF_00929"/>
    </source>
</evidence>
<comment type="similarity">
    <text evidence="2">Belongs to the N-acylglucosamine 2-epimerase family.</text>
</comment>
<comment type="caution">
    <text evidence="5">The sequence shown here is derived from an EMBL/GenBank/DDBJ whole genome shotgun (WGS) entry which is preliminary data.</text>
</comment>
<keyword evidence="3 4" id="KW-0413">Isomerase</keyword>
<dbReference type="STRING" id="907348.TresaDRAFT_2282"/>
<dbReference type="Pfam" id="PF07221">
    <property type="entry name" value="GlcNAc_2-epim"/>
    <property type="match status" value="1"/>
</dbReference>
<dbReference type="PANTHER" id="PTHR15108">
    <property type="entry name" value="N-ACYLGLUCOSAMINE-2-EPIMERASE"/>
    <property type="match status" value="1"/>
</dbReference>
<dbReference type="EMBL" id="AGRW01000030">
    <property type="protein sequence ID" value="EIC02856.1"/>
    <property type="molecule type" value="Genomic_DNA"/>
</dbReference>
<comment type="similarity">
    <text evidence="4">Belongs to the cellobiose 2-epimerase family.</text>
</comment>
<comment type="catalytic activity">
    <reaction evidence="1 4">
        <text>D-cellobiose = beta-D-glucosyl-(1-&gt;4)-D-mannopyranose</text>
        <dbReference type="Rhea" id="RHEA:23384"/>
        <dbReference type="ChEBI" id="CHEBI:17057"/>
        <dbReference type="ChEBI" id="CHEBI:47931"/>
        <dbReference type="EC" id="5.1.3.11"/>
    </reaction>
</comment>
<dbReference type="GO" id="GO:0047736">
    <property type="term" value="F:cellobiose epimerase activity"/>
    <property type="evidence" value="ECO:0007669"/>
    <property type="project" value="UniProtKB-UniRule"/>
</dbReference>
<reference evidence="5 6" key="1">
    <citation type="submission" date="2011-09" db="EMBL/GenBank/DDBJ databases">
        <title>The draft genome of Treponema saccharophilum DSM 2985.</title>
        <authorList>
            <consortium name="US DOE Joint Genome Institute (JGI-PGF)"/>
            <person name="Lucas S."/>
            <person name="Copeland A."/>
            <person name="Lapidus A."/>
            <person name="Glavina del Rio T."/>
            <person name="Dalin E."/>
            <person name="Tice H."/>
            <person name="Bruce D."/>
            <person name="Goodwin L."/>
            <person name="Pitluck S."/>
            <person name="Peters L."/>
            <person name="Kyrpides N."/>
            <person name="Mavromatis K."/>
            <person name="Ivanova N."/>
            <person name="Markowitz V."/>
            <person name="Cheng J.-F."/>
            <person name="Hugenholtz P."/>
            <person name="Woyke T."/>
            <person name="Wu D."/>
            <person name="Gronow S."/>
            <person name="Wellnitz S."/>
            <person name="Brambilla E."/>
            <person name="Klenk H.-P."/>
            <person name="Eisen J.A."/>
        </authorList>
    </citation>
    <scope>NUCLEOTIDE SEQUENCE [LARGE SCALE GENOMIC DNA]</scope>
    <source>
        <strain evidence="5 6">DSM 2985</strain>
    </source>
</reference>
<evidence type="ECO:0000313" key="5">
    <source>
        <dbReference type="EMBL" id="EIC02856.1"/>
    </source>
</evidence>
<protein>
    <recommendedName>
        <fullName evidence="4">Cellobiose 2-epimerase</fullName>
        <shortName evidence="4">CE</shortName>
        <ecNumber evidence="4">5.1.3.11</ecNumber>
    </recommendedName>
</protein>
<dbReference type="InterPro" id="IPR010819">
    <property type="entry name" value="AGE/CE"/>
</dbReference>
<evidence type="ECO:0000256" key="2">
    <source>
        <dbReference type="ARBA" id="ARBA00008558"/>
    </source>
</evidence>
<evidence type="ECO:0000256" key="1">
    <source>
        <dbReference type="ARBA" id="ARBA00001470"/>
    </source>
</evidence>
<comment type="function">
    <text evidence="4">Catalyzes the reversible epimerization of cellobiose to 4-O-beta-D-glucopyranosyl-D-mannose (Glc-Man).</text>
</comment>
<dbReference type="PATRIC" id="fig|907348.3.peg.341"/>
<dbReference type="EC" id="5.1.3.11" evidence="4"/>
<dbReference type="Gene3D" id="1.50.10.10">
    <property type="match status" value="1"/>
</dbReference>